<feature type="domain" description="ORC1/DEAH AAA+ ATPase" evidence="1">
    <location>
        <begin position="113"/>
        <end position="260"/>
    </location>
</feature>
<dbReference type="GO" id="GO:0016887">
    <property type="term" value="F:ATP hydrolysis activity"/>
    <property type="evidence" value="ECO:0007669"/>
    <property type="project" value="InterPro"/>
</dbReference>
<dbReference type="RefSeq" id="WP_138212032.1">
    <property type="nucleotide sequence ID" value="NZ_VASG01000001.1"/>
</dbReference>
<dbReference type="SUPFAM" id="SSF52540">
    <property type="entry name" value="P-loop containing nucleoside triphosphate hydrolases"/>
    <property type="match status" value="1"/>
</dbReference>
<dbReference type="GO" id="GO:0005524">
    <property type="term" value="F:ATP binding"/>
    <property type="evidence" value="ECO:0007669"/>
    <property type="project" value="UniProtKB-KW"/>
</dbReference>
<evidence type="ECO:0000313" key="2">
    <source>
        <dbReference type="EMBL" id="TLP77655.1"/>
    </source>
</evidence>
<organism evidence="2 3">
    <name type="scientific">Pseudomonas nitroreducens</name>
    <dbReference type="NCBI Taxonomy" id="46680"/>
    <lineage>
        <taxon>Bacteria</taxon>
        <taxon>Pseudomonadati</taxon>
        <taxon>Pseudomonadota</taxon>
        <taxon>Gammaproteobacteria</taxon>
        <taxon>Pseudomonadales</taxon>
        <taxon>Pseudomonadaceae</taxon>
        <taxon>Pseudomonas</taxon>
    </lineage>
</organism>
<proteinExistence type="predicted"/>
<protein>
    <submittedName>
        <fullName evidence="2">ATP-binding protein</fullName>
    </submittedName>
</protein>
<dbReference type="Proteomes" id="UP000307510">
    <property type="component" value="Unassembled WGS sequence"/>
</dbReference>
<evidence type="ECO:0000259" key="1">
    <source>
        <dbReference type="Pfam" id="PF13401"/>
    </source>
</evidence>
<reference evidence="3" key="2">
    <citation type="submission" date="2019-06" db="EMBL/GenBank/DDBJ databases">
        <title>AzeR, a transcriptional regulator that responds to azelaic acid in Pseudomonas nitroreducens.</title>
        <authorList>
            <person name="Bez C."/>
            <person name="Javvadi S.G."/>
            <person name="Bertani I."/>
            <person name="Devescovi G."/>
            <person name="Studholme D.J."/>
            <person name="Geller A."/>
            <person name="Levy A."/>
            <person name="Venturi V."/>
        </authorList>
    </citation>
    <scope>NUCLEOTIDE SEQUENCE [LARGE SCALE GENOMIC DNA]</scope>
    <source>
        <strain evidence="3">DSM 9128</strain>
    </source>
</reference>
<reference evidence="2 3" key="1">
    <citation type="submission" date="2019-05" db="EMBL/GenBank/DDBJ databases">
        <authorList>
            <person name="Moore K."/>
            <person name="O'Neill P."/>
            <person name="Farbos A."/>
            <person name="Studholme D.J."/>
        </authorList>
    </citation>
    <scope>NUCLEOTIDE SEQUENCE [LARGE SCALE GENOMIC DNA]</scope>
    <source>
        <strain evidence="2 3">DSM 9128</strain>
    </source>
</reference>
<dbReference type="InterPro" id="IPR027417">
    <property type="entry name" value="P-loop_NTPase"/>
</dbReference>
<comment type="caution">
    <text evidence="2">The sequence shown here is derived from an EMBL/GenBank/DDBJ whole genome shotgun (WGS) entry which is preliminary data.</text>
</comment>
<evidence type="ECO:0000313" key="3">
    <source>
        <dbReference type="Proteomes" id="UP000307510"/>
    </source>
</evidence>
<sequence>MSDAVYSLSEIPEHSDNPLIEALPPIKKPIETVRSIINTPELPNEDTALASSVRIHLLNRINQVIQPFQSHIQIEQSISILIRNGYLGRNPFNATTVRHLHTINQRIHSGFNSTASSGCVFGLSGMGKTTAVTSILKTYPQIITHNKYKDRAFIQKQVVWLKIDSPADGSIKSLCCSFIRALGAALCDEKIVDQARTLRSTSQLIQTMSQLASTYYLGLLVVDEIQTLNRTRAGRESLLDHLLILINEIGIPILFVGTFSAIRLFDGNLRTTRRMCGMGMIAMDRFESTDPEWNGLIEKLWKYQWVHHPIELTDSIKKTIYDLTQGITDLLVKLLISAQYSVIGSRNEEINESVLMKVFENRLSPLKPAMDALRSGGYKSKDLYEDLLPSKALISSMMNTPFAVCRDISELISNIEGNYPPTPTKTINRAPTTKIKAPKKPPKDIIDMTKWVAKNALEFSGSIE</sequence>
<keyword evidence="2" id="KW-0067">ATP-binding</keyword>
<dbReference type="EMBL" id="VASG01000001">
    <property type="protein sequence ID" value="TLP77655.1"/>
    <property type="molecule type" value="Genomic_DNA"/>
</dbReference>
<name>A0A5R9AHX1_PSENT</name>
<gene>
    <name evidence="2" type="ORF">FEA48_00215</name>
</gene>
<keyword evidence="2" id="KW-0547">Nucleotide-binding</keyword>
<dbReference type="Pfam" id="PF13401">
    <property type="entry name" value="AAA_22"/>
    <property type="match status" value="1"/>
</dbReference>
<accession>A0A5R9AHX1</accession>
<dbReference type="AlphaFoldDB" id="A0A5R9AHX1"/>
<dbReference type="InterPro" id="IPR049945">
    <property type="entry name" value="AAA_22"/>
</dbReference>
<dbReference type="Gene3D" id="3.40.50.300">
    <property type="entry name" value="P-loop containing nucleotide triphosphate hydrolases"/>
    <property type="match status" value="1"/>
</dbReference>